<comment type="caution">
    <text evidence="2">The sequence shown here is derived from an EMBL/GenBank/DDBJ whole genome shotgun (WGS) entry which is preliminary data.</text>
</comment>
<feature type="compositionally biased region" description="Low complexity" evidence="1">
    <location>
        <begin position="278"/>
        <end position="291"/>
    </location>
</feature>
<feature type="compositionally biased region" description="Polar residues" evidence="1">
    <location>
        <begin position="11"/>
        <end position="20"/>
    </location>
</feature>
<organism evidence="2 3">
    <name type="scientific">Rhizoctonia solani</name>
    <dbReference type="NCBI Taxonomy" id="456999"/>
    <lineage>
        <taxon>Eukaryota</taxon>
        <taxon>Fungi</taxon>
        <taxon>Dikarya</taxon>
        <taxon>Basidiomycota</taxon>
        <taxon>Agaricomycotina</taxon>
        <taxon>Agaricomycetes</taxon>
        <taxon>Cantharellales</taxon>
        <taxon>Ceratobasidiaceae</taxon>
        <taxon>Rhizoctonia</taxon>
    </lineage>
</organism>
<feature type="compositionally biased region" description="Polar residues" evidence="1">
    <location>
        <begin position="334"/>
        <end position="348"/>
    </location>
</feature>
<evidence type="ECO:0000313" key="3">
    <source>
        <dbReference type="Proteomes" id="UP000663846"/>
    </source>
</evidence>
<protein>
    <submittedName>
        <fullName evidence="2">Uncharacterized protein</fullName>
    </submittedName>
</protein>
<proteinExistence type="predicted"/>
<evidence type="ECO:0000313" key="2">
    <source>
        <dbReference type="EMBL" id="CAE6341968.1"/>
    </source>
</evidence>
<feature type="region of interest" description="Disordered" evidence="1">
    <location>
        <begin position="269"/>
        <end position="366"/>
    </location>
</feature>
<feature type="region of interest" description="Disordered" evidence="1">
    <location>
        <begin position="1"/>
        <end position="52"/>
    </location>
</feature>
<gene>
    <name evidence="2" type="ORF">RDB_LOCUS4272</name>
</gene>
<dbReference type="EMBL" id="CAJMWS010000026">
    <property type="protein sequence ID" value="CAE6341968.1"/>
    <property type="molecule type" value="Genomic_DNA"/>
</dbReference>
<name>A0A8H2W7E7_9AGAM</name>
<evidence type="ECO:0000256" key="1">
    <source>
        <dbReference type="SAM" id="MobiDB-lite"/>
    </source>
</evidence>
<dbReference type="Proteomes" id="UP000663846">
    <property type="component" value="Unassembled WGS sequence"/>
</dbReference>
<reference evidence="2" key="1">
    <citation type="submission" date="2021-01" db="EMBL/GenBank/DDBJ databases">
        <authorList>
            <person name="Kaushik A."/>
        </authorList>
    </citation>
    <scope>NUCLEOTIDE SEQUENCE</scope>
    <source>
        <strain evidence="2">AG1-1C</strain>
    </source>
</reference>
<dbReference type="AlphaFoldDB" id="A0A8H2W7E7"/>
<sequence>MYKQRSRFRRSTTPEISSAGSILDDLTGSQDNVDNEPDHRDSGPLDSALTGSPIGIDLNDPFDNAIGWLNPDAKIYSALNLEGELDLLAHSDEKPHGVKVGTFGYVSSSSAHSPFELLSETEVGGAVFLTPQELTNDQTGENFDSGTSFSNHSMAMLIARTAPLGLGLLPNLDLTSGGSVNTSEAGRSVTPGFMHVLIKAGTPSTNPDPGSSLCATFYTYSASNHTNDDSPMFLEKCDNSFIPGEPNNTAGSTATQLWQYDPKTRELKPVLQGDHGTSAPSSAPKPNSSISLVGVEASSGNVIHRSSGSSSLAEGTRTASIQPSATARKMESDASYSTIQTHSSQGAAPSQRRVRRGKSDRMEGNEPMPLAYKAVVIVDPYTLVFVPRGATESEVTSPDTPV</sequence>
<feature type="compositionally biased region" description="Basic residues" evidence="1">
    <location>
        <begin position="1"/>
        <end position="10"/>
    </location>
</feature>
<feature type="compositionally biased region" description="Polar residues" evidence="1">
    <location>
        <begin position="298"/>
        <end position="325"/>
    </location>
</feature>
<accession>A0A8H2W7E7</accession>